<dbReference type="PRINTS" id="PR01438">
    <property type="entry name" value="UNVRSLSTRESS"/>
</dbReference>
<dbReference type="EMBL" id="RZHH01000002">
    <property type="protein sequence ID" value="RYJ13564.1"/>
    <property type="molecule type" value="Genomic_DNA"/>
</dbReference>
<dbReference type="PANTHER" id="PTHR46268">
    <property type="entry name" value="STRESS RESPONSE PROTEIN NHAX"/>
    <property type="match status" value="1"/>
</dbReference>
<dbReference type="InterPro" id="IPR006015">
    <property type="entry name" value="Universal_stress_UspA"/>
</dbReference>
<comment type="similarity">
    <text evidence="1">Belongs to the universal stress protein A family.</text>
</comment>
<gene>
    <name evidence="3" type="ORF">ELS19_06045</name>
</gene>
<feature type="domain" description="UspA" evidence="2">
    <location>
        <begin position="3"/>
        <end position="128"/>
    </location>
</feature>
<evidence type="ECO:0000313" key="3">
    <source>
        <dbReference type="EMBL" id="RYJ13564.1"/>
    </source>
</evidence>
<dbReference type="CDD" id="cd00293">
    <property type="entry name" value="USP-like"/>
    <property type="match status" value="1"/>
</dbReference>
<dbReference type="Pfam" id="PF00582">
    <property type="entry name" value="Usp"/>
    <property type="match status" value="1"/>
</dbReference>
<dbReference type="InterPro" id="IPR014729">
    <property type="entry name" value="Rossmann-like_a/b/a_fold"/>
</dbReference>
<dbReference type="OMA" id="MYRVLMP"/>
<evidence type="ECO:0000256" key="1">
    <source>
        <dbReference type="ARBA" id="ARBA00008791"/>
    </source>
</evidence>
<evidence type="ECO:0000313" key="4">
    <source>
        <dbReference type="Proteomes" id="UP000294028"/>
    </source>
</evidence>
<evidence type="ECO:0000259" key="2">
    <source>
        <dbReference type="Pfam" id="PF00582"/>
    </source>
</evidence>
<dbReference type="InterPro" id="IPR006016">
    <property type="entry name" value="UspA"/>
</dbReference>
<reference evidence="3 4" key="1">
    <citation type="submission" date="2018-12" db="EMBL/GenBank/DDBJ databases">
        <title>Genome analysis provides insights into bioremediation potentialities of Halogeometricum borinquense strain N11.</title>
        <authorList>
            <person name="Najjari A."/>
            <person name="Youssef N."/>
            <person name="Fhoula I."/>
            <person name="Ben Dhia O."/>
            <person name="Mahjoubi M."/>
            <person name="Ouzari H.I."/>
            <person name="Cherif A."/>
        </authorList>
    </citation>
    <scope>NUCLEOTIDE SEQUENCE [LARGE SCALE GENOMIC DNA]</scope>
    <source>
        <strain evidence="3 4">N11</strain>
    </source>
</reference>
<dbReference type="Gene3D" id="3.40.50.620">
    <property type="entry name" value="HUPs"/>
    <property type="match status" value="1"/>
</dbReference>
<dbReference type="Proteomes" id="UP000294028">
    <property type="component" value="Unassembled WGS sequence"/>
</dbReference>
<dbReference type="AlphaFoldDB" id="A0A482T710"/>
<comment type="caution">
    <text evidence="3">The sequence shown here is derived from an EMBL/GenBank/DDBJ whole genome shotgun (WGS) entry which is preliminary data.</text>
</comment>
<organism evidence="3 4">
    <name type="scientific">Halogeometricum borinquense</name>
    <dbReference type="NCBI Taxonomy" id="60847"/>
    <lineage>
        <taxon>Archaea</taxon>
        <taxon>Methanobacteriati</taxon>
        <taxon>Methanobacteriota</taxon>
        <taxon>Stenosarchaea group</taxon>
        <taxon>Halobacteria</taxon>
        <taxon>Halobacteriales</taxon>
        <taxon>Haloferacaceae</taxon>
        <taxon>Halogeometricum</taxon>
    </lineage>
</organism>
<dbReference type="PANTHER" id="PTHR46268:SF6">
    <property type="entry name" value="UNIVERSAL STRESS PROTEIN UP12"/>
    <property type="match status" value="1"/>
</dbReference>
<protein>
    <submittedName>
        <fullName evidence="3">Universal stress protein</fullName>
    </submittedName>
</protein>
<sequence>MFTVLLPIDGNEEHGAAQADAVAVLPNAVETVEVTLLYVFDDEDRAEVTAPKQINGGRAAHNRLMDAGVSVEEMSRVGDPAAEILAAAAEVDADYIVLGGRKRSPLGSLLFGSVSQAVILDADRPVTITGGKAERQSG</sequence>
<dbReference type="RefSeq" id="WP_006057083.1">
    <property type="nucleotide sequence ID" value="NZ_RZHH01000002.1"/>
</dbReference>
<name>A0A482T710_9EURY</name>
<proteinExistence type="inferred from homology"/>
<dbReference type="SUPFAM" id="SSF52402">
    <property type="entry name" value="Adenine nucleotide alpha hydrolases-like"/>
    <property type="match status" value="1"/>
</dbReference>
<accession>A0A482T710</accession>
<dbReference type="GeneID" id="9993714"/>